<keyword evidence="12 17" id="KW-1133">Transmembrane helix</keyword>
<protein>
    <recommendedName>
        <fullName evidence="4">RING-type E3 ubiquitin transferase</fullName>
        <ecNumber evidence="4">2.3.2.27</ecNumber>
    </recommendedName>
</protein>
<dbReference type="AlphaFoldDB" id="A0A5N6QJ72"/>
<evidence type="ECO:0000256" key="5">
    <source>
        <dbReference type="ARBA" id="ARBA00022679"/>
    </source>
</evidence>
<evidence type="ECO:0000256" key="4">
    <source>
        <dbReference type="ARBA" id="ARBA00012483"/>
    </source>
</evidence>
<evidence type="ECO:0000256" key="2">
    <source>
        <dbReference type="ARBA" id="ARBA00004167"/>
    </source>
</evidence>
<keyword evidence="5" id="KW-0808">Transferase</keyword>
<feature type="domain" description="RING-type" evidence="19">
    <location>
        <begin position="112"/>
        <end position="154"/>
    </location>
</feature>
<dbReference type="InterPro" id="IPR013083">
    <property type="entry name" value="Znf_RING/FYVE/PHD"/>
</dbReference>
<keyword evidence="21" id="KW-1185">Reference proteome</keyword>
<dbReference type="PROSITE" id="PS50089">
    <property type="entry name" value="ZF_RING_2"/>
    <property type="match status" value="1"/>
</dbReference>
<evidence type="ECO:0000256" key="1">
    <source>
        <dbReference type="ARBA" id="ARBA00000900"/>
    </source>
</evidence>
<dbReference type="SUPFAM" id="SSF57850">
    <property type="entry name" value="RING/U-box"/>
    <property type="match status" value="1"/>
</dbReference>
<dbReference type="Gene3D" id="3.30.40.10">
    <property type="entry name" value="Zinc/RING finger domain, C3HC4 (zinc finger)"/>
    <property type="match status" value="1"/>
</dbReference>
<evidence type="ECO:0000256" key="7">
    <source>
        <dbReference type="ARBA" id="ARBA00022723"/>
    </source>
</evidence>
<dbReference type="FunFam" id="3.30.40.10:FF:000285">
    <property type="entry name" value="RING-H2 finger protein ATL43"/>
    <property type="match status" value="1"/>
</dbReference>
<dbReference type="PANTHER" id="PTHR46539">
    <property type="entry name" value="E3 UBIQUITIN-PROTEIN LIGASE ATL42"/>
    <property type="match status" value="1"/>
</dbReference>
<evidence type="ECO:0000256" key="3">
    <source>
        <dbReference type="ARBA" id="ARBA00004906"/>
    </source>
</evidence>
<keyword evidence="13 17" id="KW-0472">Membrane</keyword>
<evidence type="ECO:0000259" key="19">
    <source>
        <dbReference type="PROSITE" id="PS50089"/>
    </source>
</evidence>
<evidence type="ECO:0000256" key="9">
    <source>
        <dbReference type="ARBA" id="ARBA00022771"/>
    </source>
</evidence>
<comment type="catalytic activity">
    <reaction evidence="1">
        <text>S-ubiquitinyl-[E2 ubiquitin-conjugating enzyme]-L-cysteine + [acceptor protein]-L-lysine = [E2 ubiquitin-conjugating enzyme]-L-cysteine + N(6)-ubiquitinyl-[acceptor protein]-L-lysine.</text>
        <dbReference type="EC" id="2.3.2.27"/>
    </reaction>
</comment>
<evidence type="ECO:0000256" key="15">
    <source>
        <dbReference type="PROSITE-ProRule" id="PRU00175"/>
    </source>
</evidence>
<dbReference type="EMBL" id="CM017321">
    <property type="protein sequence ID" value="KAE7998699.1"/>
    <property type="molecule type" value="Genomic_DNA"/>
</dbReference>
<evidence type="ECO:0000313" key="20">
    <source>
        <dbReference type="EMBL" id="KAE7998699.1"/>
    </source>
</evidence>
<reference evidence="20 21" key="1">
    <citation type="submission" date="2019-06" db="EMBL/GenBank/DDBJ databases">
        <title>A chromosomal-level reference genome of Carpinus fangiana (Coryloideae, Betulaceae).</title>
        <authorList>
            <person name="Yang X."/>
            <person name="Wang Z."/>
            <person name="Zhang L."/>
            <person name="Hao G."/>
            <person name="Liu J."/>
            <person name="Yang Y."/>
        </authorList>
    </citation>
    <scope>NUCLEOTIDE SEQUENCE [LARGE SCALE GENOMIC DNA]</scope>
    <source>
        <strain evidence="20">Cfa_2016G</strain>
        <tissue evidence="20">Leaf</tissue>
    </source>
</reference>
<feature type="chain" id="PRO_5024383757" description="RING-type E3 ubiquitin transferase" evidence="18">
    <location>
        <begin position="20"/>
        <end position="416"/>
    </location>
</feature>
<evidence type="ECO:0000256" key="17">
    <source>
        <dbReference type="SAM" id="Phobius"/>
    </source>
</evidence>
<dbReference type="PANTHER" id="PTHR46539:SF1">
    <property type="entry name" value="E3 UBIQUITIN-PROTEIN LIGASE ATL42"/>
    <property type="match status" value="1"/>
</dbReference>
<accession>A0A5N6QJ72</accession>
<evidence type="ECO:0000256" key="16">
    <source>
        <dbReference type="SAM" id="MobiDB-lite"/>
    </source>
</evidence>
<comment type="subcellular location">
    <subcellularLocation>
        <location evidence="2">Membrane</location>
        <topology evidence="2">Single-pass membrane protein</topology>
    </subcellularLocation>
</comment>
<dbReference type="EC" id="2.3.2.27" evidence="4"/>
<evidence type="ECO:0000256" key="6">
    <source>
        <dbReference type="ARBA" id="ARBA00022692"/>
    </source>
</evidence>
<dbReference type="GO" id="GO:0008270">
    <property type="term" value="F:zinc ion binding"/>
    <property type="evidence" value="ECO:0007669"/>
    <property type="project" value="UniProtKB-KW"/>
</dbReference>
<feature type="transmembrane region" description="Helical" evidence="17">
    <location>
        <begin position="35"/>
        <end position="58"/>
    </location>
</feature>
<organism evidence="20 21">
    <name type="scientific">Carpinus fangiana</name>
    <dbReference type="NCBI Taxonomy" id="176857"/>
    <lineage>
        <taxon>Eukaryota</taxon>
        <taxon>Viridiplantae</taxon>
        <taxon>Streptophyta</taxon>
        <taxon>Embryophyta</taxon>
        <taxon>Tracheophyta</taxon>
        <taxon>Spermatophyta</taxon>
        <taxon>Magnoliopsida</taxon>
        <taxon>eudicotyledons</taxon>
        <taxon>Gunneridae</taxon>
        <taxon>Pentapetalae</taxon>
        <taxon>rosids</taxon>
        <taxon>fabids</taxon>
        <taxon>Fagales</taxon>
        <taxon>Betulaceae</taxon>
        <taxon>Carpinus</taxon>
    </lineage>
</organism>
<dbReference type="Proteomes" id="UP000327013">
    <property type="component" value="Chromosome 1"/>
</dbReference>
<evidence type="ECO:0000256" key="12">
    <source>
        <dbReference type="ARBA" id="ARBA00022989"/>
    </source>
</evidence>
<evidence type="ECO:0000256" key="14">
    <source>
        <dbReference type="ARBA" id="ARBA00024209"/>
    </source>
</evidence>
<evidence type="ECO:0000256" key="13">
    <source>
        <dbReference type="ARBA" id="ARBA00023136"/>
    </source>
</evidence>
<dbReference type="CDD" id="cd16461">
    <property type="entry name" value="RING-H2_EL5-like"/>
    <property type="match status" value="1"/>
</dbReference>
<sequence length="416" mass="47519">MSRLIILVLLHFMFFHVRAQPSFETGDSPSQNFQPSVGIVIAILSVMFSVTLLLLVYAKFCHRPGPAHGDLPQNFAFIRSSSRFSGIDKTVIESLPFFRFSSLKGSKEGLECAVCLSKFEDIEMLRLLPKCKHAFHIACIDNWLEKHASCPICRHRVSAEDPTIFTYTHSMRLMNQSELQGEEANIGLFVQREEEEEEDHHHHRGSSRFSIGSSFRKAEKGNNKEEISLIQEEAEEQKALHKHKHKIVVSDFVFKNRWSSVSSSDLMFLNSEMLTSVSSNRFSCLDSNTQQSSSSGAAENAQIVKIKEEMEMKRSFESKVSALNKTSPVSFPDLPSTSSYMSPGERRSMSEITALSRYEDSGMQNRIRETSLLGNNVKEERLRRLWLPIAKRTVQWYANRDRRSQQPQKTQQTLDV</sequence>
<evidence type="ECO:0000256" key="10">
    <source>
        <dbReference type="ARBA" id="ARBA00022786"/>
    </source>
</evidence>
<keyword evidence="7" id="KW-0479">Metal-binding</keyword>
<feature type="region of interest" description="Disordered" evidence="16">
    <location>
        <begin position="193"/>
        <end position="218"/>
    </location>
</feature>
<proteinExistence type="inferred from homology"/>
<name>A0A5N6QJ72_9ROSI</name>
<gene>
    <name evidence="20" type="ORF">FH972_003216</name>
</gene>
<keyword evidence="8 18" id="KW-0732">Signal</keyword>
<dbReference type="Pfam" id="PF13639">
    <property type="entry name" value="zf-RING_2"/>
    <property type="match status" value="1"/>
</dbReference>
<dbReference type="InterPro" id="IPR001841">
    <property type="entry name" value="Znf_RING"/>
</dbReference>
<dbReference type="GO" id="GO:0016020">
    <property type="term" value="C:membrane"/>
    <property type="evidence" value="ECO:0007669"/>
    <property type="project" value="UniProtKB-SubCell"/>
</dbReference>
<evidence type="ECO:0000313" key="21">
    <source>
        <dbReference type="Proteomes" id="UP000327013"/>
    </source>
</evidence>
<keyword evidence="10" id="KW-0833">Ubl conjugation pathway</keyword>
<dbReference type="GO" id="GO:0061630">
    <property type="term" value="F:ubiquitin protein ligase activity"/>
    <property type="evidence" value="ECO:0007669"/>
    <property type="project" value="UniProtKB-EC"/>
</dbReference>
<dbReference type="SMART" id="SM00184">
    <property type="entry name" value="RING"/>
    <property type="match status" value="1"/>
</dbReference>
<comment type="pathway">
    <text evidence="3">Protein modification; protein ubiquitination.</text>
</comment>
<keyword evidence="11" id="KW-0862">Zinc</keyword>
<dbReference type="OrthoDB" id="8062037at2759"/>
<keyword evidence="9 15" id="KW-0863">Zinc-finger</keyword>
<keyword evidence="6 17" id="KW-0812">Transmembrane</keyword>
<evidence type="ECO:0000256" key="11">
    <source>
        <dbReference type="ARBA" id="ARBA00022833"/>
    </source>
</evidence>
<evidence type="ECO:0000256" key="18">
    <source>
        <dbReference type="SAM" id="SignalP"/>
    </source>
</evidence>
<comment type="similarity">
    <text evidence="14">Belongs to the RING-type zinc finger family. ATL subfamily.</text>
</comment>
<feature type="signal peptide" evidence="18">
    <location>
        <begin position="1"/>
        <end position="19"/>
    </location>
</feature>
<evidence type="ECO:0000256" key="8">
    <source>
        <dbReference type="ARBA" id="ARBA00022729"/>
    </source>
</evidence>